<proteinExistence type="predicted"/>
<sequence>MTTNLTNYLFSTNIDSVYQEFWVTYELMNRSPNAILNFKTEQNNHLMSIENSSISLSELQLIFMEHQIKYNHIQS</sequence>
<dbReference type="Proteomes" id="UP000244527">
    <property type="component" value="Chromosome"/>
</dbReference>
<keyword evidence="2" id="KW-1185">Reference proteome</keyword>
<accession>A0A2S1LBN6</accession>
<dbReference type="KEGG" id="ffa:FFWV33_06260"/>
<gene>
    <name evidence="1" type="ORF">FFWV33_06260</name>
</gene>
<organism evidence="1 2">
    <name type="scientific">Flavobacterium faecale</name>
    <dbReference type="NCBI Taxonomy" id="1355330"/>
    <lineage>
        <taxon>Bacteria</taxon>
        <taxon>Pseudomonadati</taxon>
        <taxon>Bacteroidota</taxon>
        <taxon>Flavobacteriia</taxon>
        <taxon>Flavobacteriales</taxon>
        <taxon>Flavobacteriaceae</taxon>
        <taxon>Flavobacterium</taxon>
    </lineage>
</organism>
<evidence type="ECO:0000313" key="2">
    <source>
        <dbReference type="Proteomes" id="UP000244527"/>
    </source>
</evidence>
<protein>
    <submittedName>
        <fullName evidence="1">Uncharacterized protein</fullName>
    </submittedName>
</protein>
<name>A0A2S1LBN6_9FLAO</name>
<dbReference type="OrthoDB" id="1375826at2"/>
<reference evidence="1 2" key="1">
    <citation type="submission" date="2017-04" db="EMBL/GenBank/DDBJ databases">
        <title>Compelte genome sequence of WV33.</title>
        <authorList>
            <person name="Lee P.C."/>
        </authorList>
    </citation>
    <scope>NUCLEOTIDE SEQUENCE [LARGE SCALE GENOMIC DNA]</scope>
    <source>
        <strain evidence="1 2">WV33</strain>
    </source>
</reference>
<dbReference type="EMBL" id="CP020918">
    <property type="protein sequence ID" value="AWG21165.1"/>
    <property type="molecule type" value="Genomic_DNA"/>
</dbReference>
<dbReference type="RefSeq" id="WP_108740115.1">
    <property type="nucleotide sequence ID" value="NZ_CP020918.1"/>
</dbReference>
<evidence type="ECO:0000313" key="1">
    <source>
        <dbReference type="EMBL" id="AWG21165.1"/>
    </source>
</evidence>
<dbReference type="AlphaFoldDB" id="A0A2S1LBN6"/>